<name>A0AAE3GG08_9PSEU</name>
<reference evidence="5" key="1">
    <citation type="submission" date="2022-06" db="EMBL/GenBank/DDBJ databases">
        <title>Genomic Encyclopedia of Archaeal and Bacterial Type Strains, Phase II (KMG-II): from individual species to whole genera.</title>
        <authorList>
            <person name="Goeker M."/>
        </authorList>
    </citation>
    <scope>NUCLEOTIDE SEQUENCE</scope>
    <source>
        <strain evidence="5">DSM 43935</strain>
    </source>
</reference>
<evidence type="ECO:0000256" key="1">
    <source>
        <dbReference type="ARBA" id="ARBA00002388"/>
    </source>
</evidence>
<organism evidence="5 6">
    <name type="scientific">Goodfellowiella coeruleoviolacea</name>
    <dbReference type="NCBI Taxonomy" id="334858"/>
    <lineage>
        <taxon>Bacteria</taxon>
        <taxon>Bacillati</taxon>
        <taxon>Actinomycetota</taxon>
        <taxon>Actinomycetes</taxon>
        <taxon>Pseudonocardiales</taxon>
        <taxon>Pseudonocardiaceae</taxon>
        <taxon>Goodfellowiella</taxon>
    </lineage>
</organism>
<dbReference type="InterPro" id="IPR029000">
    <property type="entry name" value="Cyclophilin-like_dom_sf"/>
</dbReference>
<comment type="caution">
    <text evidence="5">The sequence shown here is derived from an EMBL/GenBank/DDBJ whole genome shotgun (WGS) entry which is preliminary data.</text>
</comment>
<accession>A0AAE3GG08</accession>
<dbReference type="AlphaFoldDB" id="A0AAE3GG08"/>
<sequence>MPSNEQRRQAAKRKLERQLTRRAERAKRRRRIGVSVTIVLTLLVVGGVYYLVTRTGGEDAAAAANSTSPTPSSTPAGKTTEGPCKYAETPQEPAAKEAGLPDDPDPTPNSGTTQVTLKTDQGDIGLVLDRAKAPCTVQSMVHLAQKQYFDNTTCHRLTTSDVLKVLQCGDPTGQGSGGPGYVIPDENPTDLKPDATGQAVTYPRGVVAMANTGQPNSGGSQFFLVYGDSTLPPNYAVFGTVDQAGLGVLDKVAAAGSDNSRSEGDGAPKTPVHIQQATVLN</sequence>
<evidence type="ECO:0000256" key="3">
    <source>
        <dbReference type="SAM" id="Phobius"/>
    </source>
</evidence>
<dbReference type="PROSITE" id="PS50072">
    <property type="entry name" value="CSA_PPIASE_2"/>
    <property type="match status" value="1"/>
</dbReference>
<keyword evidence="3" id="KW-1133">Transmembrane helix</keyword>
<protein>
    <submittedName>
        <fullName evidence="5">Peptidyl-prolyl cis-trans isomerase B (Cyclophilin B)</fullName>
    </submittedName>
</protein>
<feature type="transmembrane region" description="Helical" evidence="3">
    <location>
        <begin position="32"/>
        <end position="52"/>
    </location>
</feature>
<dbReference type="Gene3D" id="2.40.100.10">
    <property type="entry name" value="Cyclophilin-like"/>
    <property type="match status" value="1"/>
</dbReference>
<dbReference type="PANTHER" id="PTHR45625:SF3">
    <property type="entry name" value="PEPTIDYL-PROLYL CIS-TRANS ISOMERASE B-RELATED"/>
    <property type="match status" value="1"/>
</dbReference>
<keyword evidence="5" id="KW-0413">Isomerase</keyword>
<comment type="function">
    <text evidence="1">PPIases accelerate the folding of proteins. It catalyzes the cis-trans isomerization of proline imidic peptide bonds in oligopeptides.</text>
</comment>
<dbReference type="InterPro" id="IPR002130">
    <property type="entry name" value="Cyclophilin-type_PPIase_dom"/>
</dbReference>
<feature type="region of interest" description="Disordered" evidence="2">
    <location>
        <begin position="1"/>
        <end position="28"/>
    </location>
</feature>
<feature type="region of interest" description="Disordered" evidence="2">
    <location>
        <begin position="256"/>
        <end position="281"/>
    </location>
</feature>
<evidence type="ECO:0000259" key="4">
    <source>
        <dbReference type="PROSITE" id="PS50072"/>
    </source>
</evidence>
<dbReference type="InterPro" id="IPR044666">
    <property type="entry name" value="Cyclophilin_A-like"/>
</dbReference>
<keyword evidence="6" id="KW-1185">Reference proteome</keyword>
<evidence type="ECO:0000313" key="5">
    <source>
        <dbReference type="EMBL" id="MCP2166634.1"/>
    </source>
</evidence>
<feature type="compositionally biased region" description="Low complexity" evidence="2">
    <location>
        <begin position="60"/>
        <end position="76"/>
    </location>
</feature>
<dbReference type="CDD" id="cd00317">
    <property type="entry name" value="cyclophilin"/>
    <property type="match status" value="1"/>
</dbReference>
<feature type="domain" description="PPIase cyclophilin-type" evidence="4">
    <location>
        <begin position="122"/>
        <end position="279"/>
    </location>
</feature>
<gene>
    <name evidence="5" type="ORF">LX83_003502</name>
</gene>
<dbReference type="Pfam" id="PF00160">
    <property type="entry name" value="Pro_isomerase"/>
    <property type="match status" value="1"/>
</dbReference>
<proteinExistence type="predicted"/>
<dbReference type="Proteomes" id="UP001206128">
    <property type="component" value="Unassembled WGS sequence"/>
</dbReference>
<feature type="region of interest" description="Disordered" evidence="2">
    <location>
        <begin position="60"/>
        <end position="116"/>
    </location>
</feature>
<keyword evidence="3" id="KW-0472">Membrane</keyword>
<dbReference type="SUPFAM" id="SSF50891">
    <property type="entry name" value="Cyclophilin-like"/>
    <property type="match status" value="1"/>
</dbReference>
<keyword evidence="3" id="KW-0812">Transmembrane</keyword>
<evidence type="ECO:0000256" key="2">
    <source>
        <dbReference type="SAM" id="MobiDB-lite"/>
    </source>
</evidence>
<dbReference type="GO" id="GO:0003755">
    <property type="term" value="F:peptidyl-prolyl cis-trans isomerase activity"/>
    <property type="evidence" value="ECO:0007669"/>
    <property type="project" value="InterPro"/>
</dbReference>
<evidence type="ECO:0000313" key="6">
    <source>
        <dbReference type="Proteomes" id="UP001206128"/>
    </source>
</evidence>
<dbReference type="PANTHER" id="PTHR45625">
    <property type="entry name" value="PEPTIDYL-PROLYL CIS-TRANS ISOMERASE-RELATED"/>
    <property type="match status" value="1"/>
</dbReference>
<dbReference type="EMBL" id="JAMTCK010000007">
    <property type="protein sequence ID" value="MCP2166634.1"/>
    <property type="molecule type" value="Genomic_DNA"/>
</dbReference>